<dbReference type="Proteomes" id="UP000261325">
    <property type="component" value="Unassembled WGS sequence"/>
</dbReference>
<dbReference type="OMA" id="WIYGIAN"/>
<evidence type="ECO:0000313" key="2">
    <source>
        <dbReference type="Proteomes" id="UP000261325"/>
    </source>
</evidence>
<gene>
    <name evidence="1" type="ORF">DCF82_04570</name>
</gene>
<protein>
    <submittedName>
        <fullName evidence="1">Uncharacterized protein</fullName>
    </submittedName>
</protein>
<dbReference type="SUPFAM" id="SSF81340">
    <property type="entry name" value="Clc chloride channel"/>
    <property type="match status" value="1"/>
</dbReference>
<dbReference type="RefSeq" id="WP_011784005.1">
    <property type="nucleotide sequence ID" value="NZ_CAJXYA010000022.1"/>
</dbReference>
<dbReference type="AlphaFoldDB" id="A0A350RSH6"/>
<dbReference type="EMBL" id="DLYI01000053">
    <property type="protein sequence ID" value="HAC27075.1"/>
    <property type="molecule type" value="Genomic_DNA"/>
</dbReference>
<accession>A0A350RSH6</accession>
<name>A0A350RSH6_MARNT</name>
<sequence>MNQQQQTTPDKRRKTLLILEFSSLAVLLISMAWFSNQSSDGTPLSAGWLLIPAFASLGVFLSFIGLMYLRWVASANDQRRPRHRAIFALLTLTLLGVWIYGIANTWISLSTAQ</sequence>
<reference evidence="1 2" key="1">
    <citation type="journal article" date="2018" name="Nat. Biotechnol.">
        <title>A standardized bacterial taxonomy based on genome phylogeny substantially revises the tree of life.</title>
        <authorList>
            <person name="Parks D.H."/>
            <person name="Chuvochina M."/>
            <person name="Waite D.W."/>
            <person name="Rinke C."/>
            <person name="Skarshewski A."/>
            <person name="Chaumeil P.A."/>
            <person name="Hugenholtz P."/>
        </authorList>
    </citation>
    <scope>NUCLEOTIDE SEQUENCE [LARGE SCALE GENOMIC DNA]</scope>
    <source>
        <strain evidence="1">UBA9049</strain>
    </source>
</reference>
<organism evidence="1 2">
    <name type="scientific">Marinobacter nauticus</name>
    <name type="common">Marinobacter hydrocarbonoclasticus</name>
    <name type="synonym">Marinobacter aquaeolei</name>
    <dbReference type="NCBI Taxonomy" id="2743"/>
    <lineage>
        <taxon>Bacteria</taxon>
        <taxon>Pseudomonadati</taxon>
        <taxon>Pseudomonadota</taxon>
        <taxon>Gammaproteobacteria</taxon>
        <taxon>Pseudomonadales</taxon>
        <taxon>Marinobacteraceae</taxon>
        <taxon>Marinobacter</taxon>
    </lineage>
</organism>
<proteinExistence type="predicted"/>
<dbReference type="InterPro" id="IPR014743">
    <property type="entry name" value="Cl-channel_core"/>
</dbReference>
<evidence type="ECO:0000313" key="1">
    <source>
        <dbReference type="EMBL" id="HAC27075.1"/>
    </source>
</evidence>
<comment type="caution">
    <text evidence="1">The sequence shown here is derived from an EMBL/GenBank/DDBJ whole genome shotgun (WGS) entry which is preliminary data.</text>
</comment>